<organism evidence="4 5">
    <name type="scientific">Ectocarpus siliculosus</name>
    <name type="common">Brown alga</name>
    <name type="synonym">Conferva siliculosa</name>
    <dbReference type="NCBI Taxonomy" id="2880"/>
    <lineage>
        <taxon>Eukaryota</taxon>
        <taxon>Sar</taxon>
        <taxon>Stramenopiles</taxon>
        <taxon>Ochrophyta</taxon>
        <taxon>PX clade</taxon>
        <taxon>Phaeophyceae</taxon>
        <taxon>Ectocarpales</taxon>
        <taxon>Ectocarpaceae</taxon>
        <taxon>Ectocarpus</taxon>
    </lineage>
</organism>
<evidence type="ECO:0000259" key="3">
    <source>
        <dbReference type="PROSITE" id="PS50800"/>
    </source>
</evidence>
<feature type="domain" description="SAP" evidence="3">
    <location>
        <begin position="272"/>
        <end position="306"/>
    </location>
</feature>
<dbReference type="PANTHER" id="PTHR10133">
    <property type="entry name" value="DNA POLYMERASE I"/>
    <property type="match status" value="1"/>
</dbReference>
<dbReference type="Pfam" id="PF02037">
    <property type="entry name" value="SAP"/>
    <property type="match status" value="4"/>
</dbReference>
<dbReference type="SUPFAM" id="SSF53098">
    <property type="entry name" value="Ribonuclease H-like"/>
    <property type="match status" value="1"/>
</dbReference>
<dbReference type="SUPFAM" id="SSF56672">
    <property type="entry name" value="DNA/RNA polymerases"/>
    <property type="match status" value="1"/>
</dbReference>
<dbReference type="Gene3D" id="1.10.720.30">
    <property type="entry name" value="SAP domain"/>
    <property type="match status" value="4"/>
</dbReference>
<accession>D8LMQ5</accession>
<dbReference type="SMART" id="SM00482">
    <property type="entry name" value="POLAc"/>
    <property type="match status" value="1"/>
</dbReference>
<feature type="region of interest" description="Disordered" evidence="2">
    <location>
        <begin position="35"/>
        <end position="60"/>
    </location>
</feature>
<dbReference type="InterPro" id="IPR036397">
    <property type="entry name" value="RNaseH_sf"/>
</dbReference>
<dbReference type="SMART" id="SM00513">
    <property type="entry name" value="SAP"/>
    <property type="match status" value="4"/>
</dbReference>
<evidence type="ECO:0000256" key="2">
    <source>
        <dbReference type="SAM" id="MobiDB-lite"/>
    </source>
</evidence>
<dbReference type="InterPro" id="IPR036361">
    <property type="entry name" value="SAP_dom_sf"/>
</dbReference>
<dbReference type="GO" id="GO:0006302">
    <property type="term" value="P:double-strand break repair"/>
    <property type="evidence" value="ECO:0007669"/>
    <property type="project" value="TreeGrafter"/>
</dbReference>
<dbReference type="EMBL" id="FN648608">
    <property type="protein sequence ID" value="CBN74706.1"/>
    <property type="molecule type" value="Genomic_DNA"/>
</dbReference>
<feature type="region of interest" description="Disordered" evidence="2">
    <location>
        <begin position="398"/>
        <end position="446"/>
    </location>
</feature>
<keyword evidence="1" id="KW-0235">DNA replication</keyword>
<evidence type="ECO:0000313" key="4">
    <source>
        <dbReference type="EMBL" id="CBN74706.1"/>
    </source>
</evidence>
<feature type="domain" description="SAP" evidence="3">
    <location>
        <begin position="1017"/>
        <end position="1051"/>
    </location>
</feature>
<dbReference type="GO" id="GO:0003887">
    <property type="term" value="F:DNA-directed DNA polymerase activity"/>
    <property type="evidence" value="ECO:0007669"/>
    <property type="project" value="InterPro"/>
</dbReference>
<dbReference type="InParanoid" id="D8LMQ5"/>
<protein>
    <submittedName>
        <fullName evidence="4">Pol1-like DNA polymerase</fullName>
    </submittedName>
</protein>
<dbReference type="GO" id="GO:0006261">
    <property type="term" value="P:DNA-templated DNA replication"/>
    <property type="evidence" value="ECO:0007669"/>
    <property type="project" value="InterPro"/>
</dbReference>
<dbReference type="PROSITE" id="PS50800">
    <property type="entry name" value="SAP"/>
    <property type="match status" value="4"/>
</dbReference>
<evidence type="ECO:0000313" key="5">
    <source>
        <dbReference type="Proteomes" id="UP000002630"/>
    </source>
</evidence>
<dbReference type="InterPro" id="IPR043502">
    <property type="entry name" value="DNA/RNA_pol_sf"/>
</dbReference>
<gene>
    <name evidence="4" type="ORF">Esi_0041_0002</name>
</gene>
<feature type="region of interest" description="Disordered" evidence="2">
    <location>
        <begin position="130"/>
        <end position="177"/>
    </location>
</feature>
<dbReference type="SUPFAM" id="SSF68906">
    <property type="entry name" value="SAP domain"/>
    <property type="match status" value="3"/>
</dbReference>
<keyword evidence="5" id="KW-1185">Reference proteome</keyword>
<reference evidence="4 5" key="1">
    <citation type="journal article" date="2010" name="Nature">
        <title>The Ectocarpus genome and the independent evolution of multicellularity in brown algae.</title>
        <authorList>
            <person name="Cock J.M."/>
            <person name="Sterck L."/>
            <person name="Rouze P."/>
            <person name="Scornet D."/>
            <person name="Allen A.E."/>
            <person name="Amoutzias G."/>
            <person name="Anthouard V."/>
            <person name="Artiguenave F."/>
            <person name="Aury J.M."/>
            <person name="Badger J.H."/>
            <person name="Beszteri B."/>
            <person name="Billiau K."/>
            <person name="Bonnet E."/>
            <person name="Bothwell J.H."/>
            <person name="Bowler C."/>
            <person name="Boyen C."/>
            <person name="Brownlee C."/>
            <person name="Carrano C.J."/>
            <person name="Charrier B."/>
            <person name="Cho G.Y."/>
            <person name="Coelho S.M."/>
            <person name="Collen J."/>
            <person name="Corre E."/>
            <person name="Da Silva C."/>
            <person name="Delage L."/>
            <person name="Delaroque N."/>
            <person name="Dittami S.M."/>
            <person name="Doulbeau S."/>
            <person name="Elias M."/>
            <person name="Farnham G."/>
            <person name="Gachon C.M."/>
            <person name="Gschloessl B."/>
            <person name="Heesch S."/>
            <person name="Jabbari K."/>
            <person name="Jubin C."/>
            <person name="Kawai H."/>
            <person name="Kimura K."/>
            <person name="Kloareg B."/>
            <person name="Kupper F.C."/>
            <person name="Lang D."/>
            <person name="Le Bail A."/>
            <person name="Leblanc C."/>
            <person name="Lerouge P."/>
            <person name="Lohr M."/>
            <person name="Lopez P.J."/>
            <person name="Martens C."/>
            <person name="Maumus F."/>
            <person name="Michel G."/>
            <person name="Miranda-Saavedra D."/>
            <person name="Morales J."/>
            <person name="Moreau H."/>
            <person name="Motomura T."/>
            <person name="Nagasato C."/>
            <person name="Napoli C.A."/>
            <person name="Nelson D.R."/>
            <person name="Nyvall-Collen P."/>
            <person name="Peters A.F."/>
            <person name="Pommier C."/>
            <person name="Potin P."/>
            <person name="Poulain J."/>
            <person name="Quesneville H."/>
            <person name="Read B."/>
            <person name="Rensing S.A."/>
            <person name="Ritter A."/>
            <person name="Rousvoal S."/>
            <person name="Samanta M."/>
            <person name="Samson G."/>
            <person name="Schroeder D.C."/>
            <person name="Segurens B."/>
            <person name="Strittmatter M."/>
            <person name="Tonon T."/>
            <person name="Tregear J.W."/>
            <person name="Valentin K."/>
            <person name="von Dassow P."/>
            <person name="Yamagishi T."/>
            <person name="Van de Peer Y."/>
            <person name="Wincker P."/>
        </authorList>
    </citation>
    <scope>NUCLEOTIDE SEQUENCE [LARGE SCALE GENOMIC DNA]</scope>
    <source>
        <strain evidence="5">Ec32 / CCAP1310/4</strain>
    </source>
</reference>
<dbReference type="InterPro" id="IPR002298">
    <property type="entry name" value="DNA_polymerase_A"/>
</dbReference>
<feature type="compositionally biased region" description="Gly residues" evidence="2">
    <location>
        <begin position="530"/>
        <end position="542"/>
    </location>
</feature>
<dbReference type="GO" id="GO:0005737">
    <property type="term" value="C:cytoplasm"/>
    <property type="evidence" value="ECO:0007669"/>
    <property type="project" value="UniProtKB-ARBA"/>
</dbReference>
<dbReference type="GO" id="GO:0003677">
    <property type="term" value="F:DNA binding"/>
    <property type="evidence" value="ECO:0007669"/>
    <property type="project" value="InterPro"/>
</dbReference>
<dbReference type="OrthoDB" id="275278at2759"/>
<evidence type="ECO:0000256" key="1">
    <source>
        <dbReference type="ARBA" id="ARBA00022705"/>
    </source>
</evidence>
<dbReference type="EMBL" id="FN649740">
    <property type="protein sequence ID" value="CBN74706.1"/>
    <property type="molecule type" value="Genomic_DNA"/>
</dbReference>
<dbReference type="Gene3D" id="3.30.420.10">
    <property type="entry name" value="Ribonuclease H-like superfamily/Ribonuclease H"/>
    <property type="match status" value="1"/>
</dbReference>
<dbReference type="CDD" id="cd08640">
    <property type="entry name" value="DNA_pol_A_plastid_like"/>
    <property type="match status" value="1"/>
</dbReference>
<dbReference type="InterPro" id="IPR001098">
    <property type="entry name" value="DNA-dir_DNA_pol_A_palm_dom"/>
</dbReference>
<dbReference type="Gene3D" id="3.30.70.370">
    <property type="match status" value="1"/>
</dbReference>
<feature type="compositionally biased region" description="Low complexity" evidence="2">
    <location>
        <begin position="399"/>
        <end position="439"/>
    </location>
</feature>
<feature type="domain" description="SAP" evidence="3">
    <location>
        <begin position="368"/>
        <end position="402"/>
    </location>
</feature>
<sequence>MCGLREHRGELQLSWIVTLVESGRGEEAWRRAGRWPATAQGAGAGDNERPGASDFVGGGRGLTGSGAGAADGAWGGWRDWDDVVGGGGLARGGGGGGGIARGLSYRSSTMCQQASALPQTAEHLYPASTYPEEQQHGGEARRRRQQQPRGVGYENARRAAGVERQQEGRPAVGAGDVTSPAAAVRNGMQNGLWVQNGGAESGAVVAEWQQREGEAEGVANGWALASFAVDPRPEEVRAASAVLADELSTFREDAGLEKKEEEVVEEVEVVDYSKLTVPELKGILRAKKLKVSGKKEELIERLNQVQHRQTGAVVAECQQREGEVEGAADGWAPASFAVEPRREEMPAASAGRKKREEGVEVEAEVVDYSKLTVPKLKDILRAKKLKVSGRKEELIERLNQANSETTSSNTAAASAAVAVGEVPESLPHTDSSTPTQPQQEQEEDEALPQNWDEHNAYVGQGEDILVASDWTRQREYFGTGNGRGGGPNGSTNGVSNTYGSSSSSSYANSYGRPPPAGSDGYAGAATTPASGGGGGGSGGGTSHYGRPAAAQGYAGAAAATATPARRVEQEQQQQQQVERGGSSQRVGGPGGGAFKPAAVPVVDPGIERLPLPSMPKTVEDKVEGVQIVAGREKARKVVKILMDNPDAFYACDTEVSEINLKDHGPVGHGRVTCISIYGGPDLDFGEGPGKILWVDNLGAAAGTLEEFLPFFASEKHKKVWHNYGFDRHVMFNSPDNREEQRIDCVGFAGDTMHMARLWDTSMEKYAGDTGFSLEALSLKLLGEGQRKTPMKELFGIPKLKKDGTPGNLLVLPPIDEIQTRPEVRPRFIEYSAYDAQATWLVHRELMQKLREMSWKDGMTMLDFYEMYYVPFGELLTDMERTGIYVEAKDYLQDIEVQARNDKKKAEETFLNWVKKIQPGAETLNPSSSTQIQTLLFGGATNPKTKEKLPVRRVFKIERDPAELEAFKATQVQDEFADYTAAMLKEKLKEMGKKVTGKKDVLLARIRGEEKEDIGAFFKTMSSKDLKDTCKTRGINEDGTKKELVKKLTDDAKFQVNLQEASGKAEEEKKKPPPKKMTKYRELTISSVNMKPTKVTAAGSPAVSMDVLNHLAGNPHEDPPKYGAAYGHFGGGLEGKEACEALYALCNMGSVDTMVSNFLQPLQELVDEKSRVHCSLNLNTETGRLSARKPNLQNQPALEKDQYKIRAAFRAEEGNTLVVADYGQLELRLLAHITDCKSMITAFKEGGCFHSRTAVGMFDHVKEAVDKGEVLLEWDYSKGEPPKPLVKDVFASERRQAKTLNFSIAYGKTGHGLFKDWGVTLKEAEDLVKAWYADRPEVKRWQKQVIQNAKDTGFSRTLMGRYRKLPDITSNDRGKVGHGTRAAINTPIQGGAADVAMVAMIGIVRSPLLKKLGWKLLLQVHDEVILEGPEESAKEALAETVRCMQQPWDGIGLRELRVDLLVDAKSAKTWYDAK</sequence>
<dbReference type="InterPro" id="IPR003034">
    <property type="entry name" value="SAP_dom"/>
</dbReference>
<dbReference type="PRINTS" id="PR00868">
    <property type="entry name" value="DNAPOLI"/>
</dbReference>
<dbReference type="PANTHER" id="PTHR10133:SF27">
    <property type="entry name" value="DNA POLYMERASE NU"/>
    <property type="match status" value="1"/>
</dbReference>
<dbReference type="Proteomes" id="UP000002630">
    <property type="component" value="Linkage Group LG15"/>
</dbReference>
<feature type="compositionally biased region" description="Basic and acidic residues" evidence="2">
    <location>
        <begin position="155"/>
        <end position="167"/>
    </location>
</feature>
<feature type="region of interest" description="Disordered" evidence="2">
    <location>
        <begin position="476"/>
        <end position="597"/>
    </location>
</feature>
<dbReference type="STRING" id="2880.D8LMQ5"/>
<feature type="compositionally biased region" description="Gly residues" evidence="2">
    <location>
        <begin position="479"/>
        <end position="488"/>
    </location>
</feature>
<feature type="domain" description="SAP" evidence="3">
    <location>
        <begin position="975"/>
        <end position="1009"/>
    </location>
</feature>
<dbReference type="InterPro" id="IPR012337">
    <property type="entry name" value="RNaseH-like_sf"/>
</dbReference>
<proteinExistence type="predicted"/>
<dbReference type="Gene3D" id="1.10.150.20">
    <property type="entry name" value="5' to 3' exonuclease, C-terminal subdomain"/>
    <property type="match status" value="1"/>
</dbReference>
<feature type="compositionally biased region" description="Low complexity" evidence="2">
    <location>
        <begin position="489"/>
        <end position="511"/>
    </location>
</feature>
<name>D8LMQ5_ECTSI</name>
<dbReference type="Pfam" id="PF00476">
    <property type="entry name" value="DNA_pol_A"/>
    <property type="match status" value="2"/>
</dbReference>
<feature type="compositionally biased region" description="Low complexity" evidence="2">
    <location>
        <begin position="544"/>
        <end position="586"/>
    </location>
</feature>
<dbReference type="eggNOG" id="KOG0950">
    <property type="taxonomic scope" value="Eukaryota"/>
</dbReference>